<reference evidence="2 3" key="2">
    <citation type="submission" date="2020-04" db="EMBL/GenBank/DDBJ databases">
        <title>Antimicrobial susceptibility and clonality of vaginal-derived multi-drug resistant Mobiluncus isolates in China.</title>
        <authorList>
            <person name="Zhang X."/>
        </authorList>
    </citation>
    <scope>NUCLEOTIDE SEQUENCE [LARGE SCALE GENOMIC DNA]</scope>
    <source>
        <strain evidence="2 3">7</strain>
    </source>
</reference>
<proteinExistence type="predicted"/>
<accession>A0A378PGC9</accession>
<dbReference type="EMBL" id="JABCUV010000003">
    <property type="protein sequence ID" value="NMW92868.1"/>
    <property type="molecule type" value="Genomic_DNA"/>
</dbReference>
<name>A0A378PGC9_9ACTO</name>
<gene>
    <name evidence="1" type="ORF">FYZ43_03400</name>
    <name evidence="2" type="ORF">HHJ74_04010</name>
</gene>
<dbReference type="Proteomes" id="UP001209486">
    <property type="component" value="Unassembled WGS sequence"/>
</dbReference>
<sequence>MDISNLTIGEIAAVEKYSGKKLGEISEAAEGNNVDVRLMTALALVFAKRGGFPEATMDDIEQLNMDEIAALLEKPTQHVAKRSEIAEAIAASLPPLDAETVGELSGATPKTTPDLR</sequence>
<evidence type="ECO:0000313" key="2">
    <source>
        <dbReference type="EMBL" id="NMW92868.1"/>
    </source>
</evidence>
<reference evidence="1 4" key="1">
    <citation type="submission" date="2019-08" db="EMBL/GenBank/DDBJ databases">
        <title>Comparison of rpoB and gyrB Sequences from Mobiluncus Species and Development of a Multiplex PCR Method for Clinical Detection of Mobiluncus curtisii and Mobiluncus mulieris.</title>
        <authorList>
            <person name="Yang L."/>
            <person name="Shen Y."/>
            <person name="Xu G."/>
            <person name="Shu L.-B."/>
            <person name="Hu J."/>
            <person name="Zhang R."/>
            <person name="Wang Y."/>
            <person name="Zhou H.-W."/>
            <person name="Zhang X."/>
        </authorList>
    </citation>
    <scope>NUCLEOTIDE SEQUENCE [LARGE SCALE GENOMIC DNA]</scope>
    <source>
        <strain evidence="1 4">M26</strain>
    </source>
</reference>
<evidence type="ECO:0000313" key="4">
    <source>
        <dbReference type="Proteomes" id="UP001209486"/>
    </source>
</evidence>
<dbReference type="RefSeq" id="WP_004016466.1">
    <property type="nucleotide sequence ID" value="NZ_CAMUNX010000004.1"/>
</dbReference>
<organism evidence="1 4">
    <name type="scientific">Mobiluncus mulieris</name>
    <dbReference type="NCBI Taxonomy" id="2052"/>
    <lineage>
        <taxon>Bacteria</taxon>
        <taxon>Bacillati</taxon>
        <taxon>Actinomycetota</taxon>
        <taxon>Actinomycetes</taxon>
        <taxon>Actinomycetales</taxon>
        <taxon>Actinomycetaceae</taxon>
        <taxon>Mobiluncus</taxon>
    </lineage>
</organism>
<protein>
    <submittedName>
        <fullName evidence="1">Uncharacterized protein</fullName>
    </submittedName>
</protein>
<dbReference type="AlphaFoldDB" id="A0A378PGC9"/>
<dbReference type="Proteomes" id="UP000582487">
    <property type="component" value="Unassembled WGS sequence"/>
</dbReference>
<dbReference type="EMBL" id="VSZY01000003">
    <property type="protein sequence ID" value="MCU9968465.1"/>
    <property type="molecule type" value="Genomic_DNA"/>
</dbReference>
<evidence type="ECO:0000313" key="1">
    <source>
        <dbReference type="EMBL" id="MCU9968465.1"/>
    </source>
</evidence>
<evidence type="ECO:0000313" key="3">
    <source>
        <dbReference type="Proteomes" id="UP000582487"/>
    </source>
</evidence>
<comment type="caution">
    <text evidence="1">The sequence shown here is derived from an EMBL/GenBank/DDBJ whole genome shotgun (WGS) entry which is preliminary data.</text>
</comment>